<keyword evidence="1" id="KW-0472">Membrane</keyword>
<gene>
    <name evidence="2" type="ORF">QQ020_23290</name>
</gene>
<evidence type="ECO:0000313" key="3">
    <source>
        <dbReference type="Proteomes" id="UP001172083"/>
    </source>
</evidence>
<reference evidence="2" key="1">
    <citation type="submission" date="2023-06" db="EMBL/GenBank/DDBJ databases">
        <title>Genomic of Agaribacillus aureum.</title>
        <authorList>
            <person name="Wang G."/>
        </authorList>
    </citation>
    <scope>NUCLEOTIDE SEQUENCE</scope>
    <source>
        <strain evidence="2">BMA12</strain>
    </source>
</reference>
<sequence length="214" mass="24388">MNKLVNFEVGLQDLLFSGASSFILLFFIFSIKIGGESLKKNVNEKDRNSNFIGRASLVDEYFKEGSMKSVRVVEISGLSNEVFERLKSNPGIGGWDLSDYSPEERIKISNQVFAYNGKISYLLITDTLKSGRLDFYFKSAELGRIKESDKEVKFRAKIVEGESIKFSSKSENNKRFNGFVASPIEDIVLKRTINVSFKIDEVDHTHRLFQINQE</sequence>
<dbReference type="Proteomes" id="UP001172083">
    <property type="component" value="Unassembled WGS sequence"/>
</dbReference>
<protein>
    <submittedName>
        <fullName evidence="2">Uncharacterized protein</fullName>
    </submittedName>
</protein>
<evidence type="ECO:0000256" key="1">
    <source>
        <dbReference type="SAM" id="Phobius"/>
    </source>
</evidence>
<comment type="caution">
    <text evidence="2">The sequence shown here is derived from an EMBL/GenBank/DDBJ whole genome shotgun (WGS) entry which is preliminary data.</text>
</comment>
<organism evidence="2 3">
    <name type="scientific">Agaribacillus aureus</name>
    <dbReference type="NCBI Taxonomy" id="3051825"/>
    <lineage>
        <taxon>Bacteria</taxon>
        <taxon>Pseudomonadati</taxon>
        <taxon>Bacteroidota</taxon>
        <taxon>Cytophagia</taxon>
        <taxon>Cytophagales</taxon>
        <taxon>Splendidivirgaceae</taxon>
        <taxon>Agaribacillus</taxon>
    </lineage>
</organism>
<evidence type="ECO:0000313" key="2">
    <source>
        <dbReference type="EMBL" id="MDN5215025.1"/>
    </source>
</evidence>
<proteinExistence type="predicted"/>
<keyword evidence="1" id="KW-0812">Transmembrane</keyword>
<dbReference type="EMBL" id="JAUJEB010000005">
    <property type="protein sequence ID" value="MDN5215025.1"/>
    <property type="molecule type" value="Genomic_DNA"/>
</dbReference>
<dbReference type="RefSeq" id="WP_346760363.1">
    <property type="nucleotide sequence ID" value="NZ_JAUJEB010000005.1"/>
</dbReference>
<keyword evidence="1" id="KW-1133">Transmembrane helix</keyword>
<accession>A0ABT8LB78</accession>
<keyword evidence="3" id="KW-1185">Reference proteome</keyword>
<feature type="transmembrane region" description="Helical" evidence="1">
    <location>
        <begin position="14"/>
        <end position="31"/>
    </location>
</feature>
<name>A0ABT8LB78_9BACT</name>